<keyword evidence="2" id="KW-1185">Reference proteome</keyword>
<dbReference type="Proteomes" id="UP001589710">
    <property type="component" value="Unassembled WGS sequence"/>
</dbReference>
<sequence length="497" mass="54252">MTDRALQLLRNNRELAELAAFPFDFDLGRADHVEHVVLASGAALTPIAGSDTGGTYFVCGDPDADGPVLYASSDGMAGLIGGSVDEALEMLTGLPGWRDYVSLTPGDGKERLLAAVAETEEDIRDTFAPEIDAQRAELRSALDLPERSAVELIRRLHRCLLRTEPDFLLLNGEELLAYQQLCRHPGPPLWETVLEPGRADLELLRAAGGDRPTGIGDDPVRRASVLRAAQFDRRVSDLPLLRRLLVQEAEDAGPSEELRLALALVGVHGLAEDMPLLHGLRDRNEALRWGLHPWPGDAVELAQWAHELDDARFGQAPEAQSPMVWIRLARRQGRTETARAALIRLLDDTGPDADRLAALRGELELLGDFPQAARAQELWVSLQETAWTRGTGRLGLALLRRRSGDLPGAWQAVQRAAADLDGSDGDRLRRGVGMSLVEEQLRITLAAAEEGLTELARTSLAEAKALLRRATWQSDTGIGELVQEAKWAVARLRGASH</sequence>
<name>A0ABV5RFA7_9ACTN</name>
<reference evidence="1 2" key="1">
    <citation type="submission" date="2024-09" db="EMBL/GenBank/DDBJ databases">
        <authorList>
            <person name="Sun Q."/>
            <person name="Mori K."/>
        </authorList>
    </citation>
    <scope>NUCLEOTIDE SEQUENCE [LARGE SCALE GENOMIC DNA]</scope>
    <source>
        <strain evidence="1 2">JCM 3331</strain>
    </source>
</reference>
<organism evidence="1 2">
    <name type="scientific">Streptomyces yanii</name>
    <dbReference type="NCBI Taxonomy" id="78510"/>
    <lineage>
        <taxon>Bacteria</taxon>
        <taxon>Bacillati</taxon>
        <taxon>Actinomycetota</taxon>
        <taxon>Actinomycetes</taxon>
        <taxon>Kitasatosporales</taxon>
        <taxon>Streptomycetaceae</taxon>
        <taxon>Streptomyces</taxon>
    </lineage>
</organism>
<dbReference type="EMBL" id="JBHMCG010000115">
    <property type="protein sequence ID" value="MFB9575746.1"/>
    <property type="molecule type" value="Genomic_DNA"/>
</dbReference>
<gene>
    <name evidence="1" type="ORF">ACFFTL_26575</name>
</gene>
<evidence type="ECO:0000313" key="1">
    <source>
        <dbReference type="EMBL" id="MFB9575746.1"/>
    </source>
</evidence>
<protein>
    <submittedName>
        <fullName evidence="1">Uncharacterized protein</fullName>
    </submittedName>
</protein>
<accession>A0ABV5RFA7</accession>
<dbReference type="RefSeq" id="WP_345514045.1">
    <property type="nucleotide sequence ID" value="NZ_BAAAXD010000027.1"/>
</dbReference>
<evidence type="ECO:0000313" key="2">
    <source>
        <dbReference type="Proteomes" id="UP001589710"/>
    </source>
</evidence>
<comment type="caution">
    <text evidence="1">The sequence shown here is derived from an EMBL/GenBank/DDBJ whole genome shotgun (WGS) entry which is preliminary data.</text>
</comment>
<proteinExistence type="predicted"/>